<evidence type="ECO:0008006" key="4">
    <source>
        <dbReference type="Google" id="ProtNLM"/>
    </source>
</evidence>
<sequence length="67" mass="7449">MFYKIILAAVTFGIALVSGIAATLATTNSGDAARRAEAPRDCYEMPAYKWDPETQSNKFVGYRRICR</sequence>
<feature type="chain" id="PRO_5015786241" description="Lectin-like protein BA14k" evidence="1">
    <location>
        <begin position="22"/>
        <end position="67"/>
    </location>
</feature>
<accession>A0A2T5V1N0</accession>
<dbReference type="AlphaFoldDB" id="A0A2T5V1N0"/>
<comment type="caution">
    <text evidence="2">The sequence shown here is derived from an EMBL/GenBank/DDBJ whole genome shotgun (WGS) entry which is preliminary data.</text>
</comment>
<organism evidence="2 3">
    <name type="scientific">Breoghania corrubedonensis</name>
    <dbReference type="NCBI Taxonomy" id="665038"/>
    <lineage>
        <taxon>Bacteria</taxon>
        <taxon>Pseudomonadati</taxon>
        <taxon>Pseudomonadota</taxon>
        <taxon>Alphaproteobacteria</taxon>
        <taxon>Hyphomicrobiales</taxon>
        <taxon>Stappiaceae</taxon>
        <taxon>Breoghania</taxon>
    </lineage>
</organism>
<dbReference type="RefSeq" id="WP_107991535.1">
    <property type="nucleotide sequence ID" value="NZ_QAYG01000010.1"/>
</dbReference>
<keyword evidence="1" id="KW-0732">Signal</keyword>
<protein>
    <recommendedName>
        <fullName evidence="4">Lectin-like protein BA14k</fullName>
    </recommendedName>
</protein>
<dbReference type="EMBL" id="QAYG01000010">
    <property type="protein sequence ID" value="PTW57665.1"/>
    <property type="molecule type" value="Genomic_DNA"/>
</dbReference>
<evidence type="ECO:0000313" key="2">
    <source>
        <dbReference type="EMBL" id="PTW57665.1"/>
    </source>
</evidence>
<evidence type="ECO:0000313" key="3">
    <source>
        <dbReference type="Proteomes" id="UP000244081"/>
    </source>
</evidence>
<feature type="signal peptide" evidence="1">
    <location>
        <begin position="1"/>
        <end position="21"/>
    </location>
</feature>
<evidence type="ECO:0000256" key="1">
    <source>
        <dbReference type="SAM" id="SignalP"/>
    </source>
</evidence>
<proteinExistence type="predicted"/>
<gene>
    <name evidence="2" type="ORF">C8N35_110144</name>
</gene>
<dbReference type="Proteomes" id="UP000244081">
    <property type="component" value="Unassembled WGS sequence"/>
</dbReference>
<keyword evidence="3" id="KW-1185">Reference proteome</keyword>
<name>A0A2T5V1N0_9HYPH</name>
<reference evidence="2 3" key="1">
    <citation type="submission" date="2018-04" db="EMBL/GenBank/DDBJ databases">
        <title>Genomic Encyclopedia of Archaeal and Bacterial Type Strains, Phase II (KMG-II): from individual species to whole genera.</title>
        <authorList>
            <person name="Goeker M."/>
        </authorList>
    </citation>
    <scope>NUCLEOTIDE SEQUENCE [LARGE SCALE GENOMIC DNA]</scope>
    <source>
        <strain evidence="2 3">DSM 23382</strain>
    </source>
</reference>